<feature type="domain" description="RNase H type-1" evidence="2">
    <location>
        <begin position="183"/>
        <end position="330"/>
    </location>
</feature>
<dbReference type="SUPFAM" id="SSF53098">
    <property type="entry name" value="Ribonuclease H-like"/>
    <property type="match status" value="1"/>
</dbReference>
<dbReference type="Pfam" id="PF00075">
    <property type="entry name" value="RNase_H"/>
    <property type="match status" value="1"/>
</dbReference>
<feature type="region of interest" description="Disordered" evidence="1">
    <location>
        <begin position="1"/>
        <end position="37"/>
    </location>
</feature>
<keyword evidence="5" id="KW-1185">Reference proteome</keyword>
<feature type="domain" description="Endonuclease/exonuclease/phosphatase" evidence="3">
    <location>
        <begin position="414"/>
        <end position="637"/>
    </location>
</feature>
<organism evidence="4 5">
    <name type="scientific">Symbiodinium necroappetens</name>
    <dbReference type="NCBI Taxonomy" id="1628268"/>
    <lineage>
        <taxon>Eukaryota</taxon>
        <taxon>Sar</taxon>
        <taxon>Alveolata</taxon>
        <taxon>Dinophyceae</taxon>
        <taxon>Suessiales</taxon>
        <taxon>Symbiodiniaceae</taxon>
        <taxon>Symbiodinium</taxon>
    </lineage>
</organism>
<evidence type="ECO:0000313" key="4">
    <source>
        <dbReference type="EMBL" id="CAE7939330.1"/>
    </source>
</evidence>
<comment type="caution">
    <text evidence="4">The sequence shown here is derived from an EMBL/GenBank/DDBJ whole genome shotgun (WGS) entry which is preliminary data.</text>
</comment>
<name>A0A813CAM0_9DINO</name>
<accession>A0A813CAM0</accession>
<sequence>MTYPSCGDRLPPLRREGPALTEGARSSHASHGFTDKATAPGTPVVCAELPSHEDNWLLITLLEESVASPVSEAFFLAATLLETLLEHFAVEEVPPAPRELTASRIDLFPLLPPPAFGLDADSVLLPHSRCILRQLFSAWPPTWLFPDDWSDALLPPSTLQCLGSLLPRAEVFQSKRLANLSFSLYTDGSATPARGTSGYAVVILGHAGSETALLGSLGDQIAGNQASPWVPDGPLALHAEHIAIAVALLWTMQMRGVIEVVQCSLYFDCTAAGWSATGQWQTSGPASEFVHHLYMTAKAMPGITVEFAHVRGHSGDPWNDLADHIAKTAAGQQTVWPRPPEELCRAVAAQDISWLAPEMDARVHHAAPIFDGIVHWSDTCFARAPLQPQQLVPITNEGGCADNELKDFSLLAATINIQSLRNKCKYVEEQLVARGIQLVFLQETKLPGGTVTSEHYLRLHTGAESHWGVGIWIHRKLGVLRLGKEALHVDESDVATLHETPRLLVVLLTIGDLRIGLLSGHCPHASRPQERIDFLNTLAPLLQRLKQTNLLVGGIDLNGRVPPDYTGVSGSLEFGEPDDTGWSFAPILADAGVWIPSMYTQLHCGDSTTYVHPNGQQHRIDYILLGGKALVDCVRSEVDETFDNGSPQEDHLLLQLSITGNIALARRPSRLLRPTYDREKILSEEGRVRIRRTLAVFQHPAWDVHPDQHCLQMEEFLRNELDTHFAKPPVQRRASYIPDTVWISNAEPFISGEQDKAMMSNCIAKAKNTFLYQAAFRCYDDNVVWSAEMLPNYTDIEKVLRGIRRNKAAGLDNIPGEMLKAAPAAYHRTVRDKTQALCRDELHPLHLGSKKHARRFGLDEEDINELMSTVKEFALAEDLSFKVSL</sequence>
<dbReference type="GO" id="GO:0004523">
    <property type="term" value="F:RNA-DNA hybrid ribonuclease activity"/>
    <property type="evidence" value="ECO:0007669"/>
    <property type="project" value="InterPro"/>
</dbReference>
<evidence type="ECO:0000259" key="2">
    <source>
        <dbReference type="Pfam" id="PF00075"/>
    </source>
</evidence>
<dbReference type="InterPro" id="IPR002156">
    <property type="entry name" value="RNaseH_domain"/>
</dbReference>
<dbReference type="EMBL" id="CAJNJA010088508">
    <property type="protein sequence ID" value="CAE7939330.1"/>
    <property type="molecule type" value="Genomic_DNA"/>
</dbReference>
<evidence type="ECO:0000259" key="3">
    <source>
        <dbReference type="Pfam" id="PF03372"/>
    </source>
</evidence>
<evidence type="ECO:0008006" key="6">
    <source>
        <dbReference type="Google" id="ProtNLM"/>
    </source>
</evidence>
<dbReference type="InterPro" id="IPR012337">
    <property type="entry name" value="RNaseH-like_sf"/>
</dbReference>
<dbReference type="AlphaFoldDB" id="A0A813CAM0"/>
<feature type="non-terminal residue" evidence="4">
    <location>
        <position position="1"/>
    </location>
</feature>
<reference evidence="4" key="1">
    <citation type="submission" date="2021-02" db="EMBL/GenBank/DDBJ databases">
        <authorList>
            <person name="Dougan E. K."/>
            <person name="Rhodes N."/>
            <person name="Thang M."/>
            <person name="Chan C."/>
        </authorList>
    </citation>
    <scope>NUCLEOTIDE SEQUENCE</scope>
</reference>
<dbReference type="SUPFAM" id="SSF56219">
    <property type="entry name" value="DNase I-like"/>
    <property type="match status" value="1"/>
</dbReference>
<dbReference type="Gene3D" id="3.60.10.10">
    <property type="entry name" value="Endonuclease/exonuclease/phosphatase"/>
    <property type="match status" value="1"/>
</dbReference>
<evidence type="ECO:0000313" key="5">
    <source>
        <dbReference type="Proteomes" id="UP000601435"/>
    </source>
</evidence>
<evidence type="ECO:0000256" key="1">
    <source>
        <dbReference type="SAM" id="MobiDB-lite"/>
    </source>
</evidence>
<dbReference type="InterPro" id="IPR005135">
    <property type="entry name" value="Endo/exonuclease/phosphatase"/>
</dbReference>
<dbReference type="Proteomes" id="UP000601435">
    <property type="component" value="Unassembled WGS sequence"/>
</dbReference>
<proteinExistence type="predicted"/>
<dbReference type="InterPro" id="IPR036397">
    <property type="entry name" value="RNaseH_sf"/>
</dbReference>
<dbReference type="OrthoDB" id="407198at2759"/>
<dbReference type="Gene3D" id="3.30.420.10">
    <property type="entry name" value="Ribonuclease H-like superfamily/Ribonuclease H"/>
    <property type="match status" value="1"/>
</dbReference>
<protein>
    <recommendedName>
        <fullName evidence="6">RNase H type-1 domain-containing protein</fullName>
    </recommendedName>
</protein>
<dbReference type="InterPro" id="IPR036691">
    <property type="entry name" value="Endo/exonu/phosph_ase_sf"/>
</dbReference>
<dbReference type="Pfam" id="PF03372">
    <property type="entry name" value="Exo_endo_phos"/>
    <property type="match status" value="1"/>
</dbReference>
<dbReference type="GO" id="GO:0003676">
    <property type="term" value="F:nucleic acid binding"/>
    <property type="evidence" value="ECO:0007669"/>
    <property type="project" value="InterPro"/>
</dbReference>
<gene>
    <name evidence="4" type="ORF">SNEC2469_LOCUS33474</name>
</gene>
<feature type="non-terminal residue" evidence="4">
    <location>
        <position position="885"/>
    </location>
</feature>